<organism evidence="2 3">
    <name type="scientific">Colletotrichum sublineola</name>
    <name type="common">Sorghum anthracnose fungus</name>
    <dbReference type="NCBI Taxonomy" id="1173701"/>
    <lineage>
        <taxon>Eukaryota</taxon>
        <taxon>Fungi</taxon>
        <taxon>Dikarya</taxon>
        <taxon>Ascomycota</taxon>
        <taxon>Pezizomycotina</taxon>
        <taxon>Sordariomycetes</taxon>
        <taxon>Hypocreomycetidae</taxon>
        <taxon>Glomerellales</taxon>
        <taxon>Glomerellaceae</taxon>
        <taxon>Colletotrichum</taxon>
        <taxon>Colletotrichum graminicola species complex</taxon>
    </lineage>
</organism>
<feature type="compositionally biased region" description="Basic and acidic residues" evidence="1">
    <location>
        <begin position="39"/>
        <end position="61"/>
    </location>
</feature>
<evidence type="ECO:0000313" key="2">
    <source>
        <dbReference type="EMBL" id="KDN65795.1"/>
    </source>
</evidence>
<evidence type="ECO:0000256" key="1">
    <source>
        <dbReference type="SAM" id="MobiDB-lite"/>
    </source>
</evidence>
<reference evidence="3" key="1">
    <citation type="journal article" date="2014" name="Genome Announc.">
        <title>Draft genome sequence of Colletotrichum sublineola, a destructive pathogen of cultivated sorghum.</title>
        <authorList>
            <person name="Baroncelli R."/>
            <person name="Sanz-Martin J.M."/>
            <person name="Rech G.E."/>
            <person name="Sukno S.A."/>
            <person name="Thon M.R."/>
        </authorList>
    </citation>
    <scope>NUCLEOTIDE SEQUENCE [LARGE SCALE GENOMIC DNA]</scope>
    <source>
        <strain evidence="3">TX430BB</strain>
    </source>
</reference>
<dbReference type="eggNOG" id="ENOG502SEH2">
    <property type="taxonomic scope" value="Eukaryota"/>
</dbReference>
<keyword evidence="3" id="KW-1185">Reference proteome</keyword>
<sequence>MASRIVLASTPVARGAFVIGRQIPILGRGFSISTTTKVGLKESSAHDDSETHERHKQDSLSKQKQGKGHWKPELASDSEEAVKADRYEPADPKTLQEKTKGHAEEKTKAGTSMSDIH</sequence>
<dbReference type="HOGENOM" id="CLU_121514_2_0_1"/>
<evidence type="ECO:0008006" key="4">
    <source>
        <dbReference type="Google" id="ProtNLM"/>
    </source>
</evidence>
<comment type="caution">
    <text evidence="2">The sequence shown here is derived from an EMBL/GenBank/DDBJ whole genome shotgun (WGS) entry which is preliminary data.</text>
</comment>
<evidence type="ECO:0000313" key="3">
    <source>
        <dbReference type="Proteomes" id="UP000027238"/>
    </source>
</evidence>
<name>A0A066XIF3_COLSU</name>
<dbReference type="Proteomes" id="UP000027238">
    <property type="component" value="Unassembled WGS sequence"/>
</dbReference>
<dbReference type="AlphaFoldDB" id="A0A066XIF3"/>
<proteinExistence type="predicted"/>
<dbReference type="OMA" id="ETHERHK"/>
<dbReference type="EMBL" id="JMSE01000986">
    <property type="protein sequence ID" value="KDN65795.1"/>
    <property type="molecule type" value="Genomic_DNA"/>
</dbReference>
<gene>
    <name evidence="2" type="ORF">CSUB01_12668</name>
</gene>
<feature type="region of interest" description="Disordered" evidence="1">
    <location>
        <begin position="37"/>
        <end position="117"/>
    </location>
</feature>
<protein>
    <recommendedName>
        <fullName evidence="4">Mitochondrial carrier protein PET8</fullName>
    </recommendedName>
</protein>
<feature type="compositionally biased region" description="Basic and acidic residues" evidence="1">
    <location>
        <begin position="70"/>
        <end position="108"/>
    </location>
</feature>
<dbReference type="OrthoDB" id="529205at2759"/>
<accession>A0A066XIF3</accession>